<sequence>MDDSDKTNQFVIHDAIKQNNTNLAKQLIDQFPKELYSVDEDERTPLHWACTFNNLELVEYILSKKASDDVEIDELVDSSGWTPLHIVSSLGNIEIFNRLLELKPDLNEVTNQGTTCLHLAISKNNFAIVEKLIENGANCKKKDKTGHTPLHRASSIGSIPTVKLLCEKGNINVNAKDNDGWTALHHALAEGHADVAVELVGLGADPQLKSDTGELPIHVAVDDKVKQYFLSHI</sequence>
<protein>
    <submittedName>
        <fullName evidence="4">NAS6</fullName>
    </submittedName>
</protein>
<evidence type="ECO:0000256" key="3">
    <source>
        <dbReference type="PROSITE-ProRule" id="PRU00023"/>
    </source>
</evidence>
<name>A0A8J5UU72_9ASCO</name>
<dbReference type="InterPro" id="IPR002110">
    <property type="entry name" value="Ankyrin_rpt"/>
</dbReference>
<evidence type="ECO:0000313" key="5">
    <source>
        <dbReference type="Proteomes" id="UP000694255"/>
    </source>
</evidence>
<gene>
    <name evidence="4" type="ORF">J8A68_005918</name>
</gene>
<proteinExistence type="predicted"/>
<comment type="caution">
    <text evidence="4">The sequence shown here is derived from an EMBL/GenBank/DDBJ whole genome shotgun (WGS) entry which is preliminary data.</text>
</comment>
<dbReference type="OrthoDB" id="539213at2759"/>
<dbReference type="Pfam" id="PF12796">
    <property type="entry name" value="Ank_2"/>
    <property type="match status" value="2"/>
</dbReference>
<feature type="repeat" description="ANK" evidence="3">
    <location>
        <begin position="145"/>
        <end position="169"/>
    </location>
</feature>
<keyword evidence="2 3" id="KW-0040">ANK repeat</keyword>
<keyword evidence="1" id="KW-0677">Repeat</keyword>
<dbReference type="EMBL" id="JAGSYN010000277">
    <property type="protein sequence ID" value="KAG7660499.1"/>
    <property type="molecule type" value="Genomic_DNA"/>
</dbReference>
<dbReference type="PROSITE" id="PS50088">
    <property type="entry name" value="ANK_REPEAT"/>
    <property type="match status" value="5"/>
</dbReference>
<evidence type="ECO:0000313" key="4">
    <source>
        <dbReference type="EMBL" id="KAG7660499.1"/>
    </source>
</evidence>
<dbReference type="GeneID" id="73472718"/>
<evidence type="ECO:0000256" key="2">
    <source>
        <dbReference type="ARBA" id="ARBA00023043"/>
    </source>
</evidence>
<dbReference type="SMART" id="SM00248">
    <property type="entry name" value="ANK"/>
    <property type="match status" value="6"/>
</dbReference>
<dbReference type="PANTHER" id="PTHR24171">
    <property type="entry name" value="ANKYRIN REPEAT DOMAIN-CONTAINING PROTEIN 39-RELATED"/>
    <property type="match status" value="1"/>
</dbReference>
<feature type="repeat" description="ANK" evidence="3">
    <location>
        <begin position="79"/>
        <end position="111"/>
    </location>
</feature>
<organism evidence="4 5">
    <name type="scientific">[Candida] subhashii</name>
    <dbReference type="NCBI Taxonomy" id="561895"/>
    <lineage>
        <taxon>Eukaryota</taxon>
        <taxon>Fungi</taxon>
        <taxon>Dikarya</taxon>
        <taxon>Ascomycota</taxon>
        <taxon>Saccharomycotina</taxon>
        <taxon>Pichiomycetes</taxon>
        <taxon>Debaryomycetaceae</taxon>
        <taxon>Spathaspora</taxon>
    </lineage>
</organism>
<evidence type="ECO:0000256" key="1">
    <source>
        <dbReference type="ARBA" id="ARBA00022737"/>
    </source>
</evidence>
<feature type="repeat" description="ANK" evidence="3">
    <location>
        <begin position="179"/>
        <end position="211"/>
    </location>
</feature>
<keyword evidence="5" id="KW-1185">Reference proteome</keyword>
<dbReference type="RefSeq" id="XP_049260732.1">
    <property type="nucleotide sequence ID" value="XM_049410036.1"/>
</dbReference>
<feature type="repeat" description="ANK" evidence="3">
    <location>
        <begin position="41"/>
        <end position="73"/>
    </location>
</feature>
<dbReference type="Proteomes" id="UP000694255">
    <property type="component" value="Unassembled WGS sequence"/>
</dbReference>
<dbReference type="PROSITE" id="PS50297">
    <property type="entry name" value="ANK_REP_REGION"/>
    <property type="match status" value="5"/>
</dbReference>
<reference evidence="4 5" key="1">
    <citation type="journal article" date="2021" name="DNA Res.">
        <title>Genome analysis of Candida subhashii reveals its hybrid nature and dual mitochondrial genome conformations.</title>
        <authorList>
            <person name="Mixao V."/>
            <person name="Hegedusova E."/>
            <person name="Saus E."/>
            <person name="Pryszcz L.P."/>
            <person name="Cillingova A."/>
            <person name="Nosek J."/>
            <person name="Gabaldon T."/>
        </authorList>
    </citation>
    <scope>NUCLEOTIDE SEQUENCE [LARGE SCALE GENOMIC DNA]</scope>
    <source>
        <strain evidence="4 5">CBS 10753</strain>
    </source>
</reference>
<dbReference type="AlphaFoldDB" id="A0A8J5UU72"/>
<dbReference type="Pfam" id="PF00023">
    <property type="entry name" value="Ank"/>
    <property type="match status" value="1"/>
</dbReference>
<dbReference type="PANTHER" id="PTHR24171:SF11">
    <property type="entry name" value="26S PROTEASOME NON-ATPASE REGULATORY SUBUNIT 10"/>
    <property type="match status" value="1"/>
</dbReference>
<accession>A0A8J5UU72</accession>
<feature type="repeat" description="ANK" evidence="3">
    <location>
        <begin position="112"/>
        <end position="144"/>
    </location>
</feature>